<keyword evidence="5" id="KW-0812">Transmembrane</keyword>
<dbReference type="GO" id="GO:0003700">
    <property type="term" value="F:DNA-binding transcription factor activity"/>
    <property type="evidence" value="ECO:0007669"/>
    <property type="project" value="InterPro"/>
</dbReference>
<evidence type="ECO:0000256" key="1">
    <source>
        <dbReference type="ARBA" id="ARBA00023015"/>
    </source>
</evidence>
<dbReference type="GO" id="GO:0043565">
    <property type="term" value="F:sequence-specific DNA binding"/>
    <property type="evidence" value="ECO:0007669"/>
    <property type="project" value="InterPro"/>
</dbReference>
<keyword evidence="5" id="KW-0472">Membrane</keyword>
<evidence type="ECO:0000313" key="7">
    <source>
        <dbReference type="EMBL" id="MXN20301.1"/>
    </source>
</evidence>
<accession>A0A6L7G896</accession>
<feature type="transmembrane region" description="Helical" evidence="5">
    <location>
        <begin position="155"/>
        <end position="175"/>
    </location>
</feature>
<evidence type="ECO:0000256" key="2">
    <source>
        <dbReference type="ARBA" id="ARBA00023125"/>
    </source>
</evidence>
<feature type="region of interest" description="Disordered" evidence="4">
    <location>
        <begin position="217"/>
        <end position="254"/>
    </location>
</feature>
<keyword evidence="8" id="KW-1185">Reference proteome</keyword>
<feature type="transmembrane region" description="Helical" evidence="5">
    <location>
        <begin position="32"/>
        <end position="53"/>
    </location>
</feature>
<protein>
    <submittedName>
        <fullName evidence="7">Helix-turn-helix domain-containing protein</fullName>
    </submittedName>
</protein>
<organism evidence="7 8">
    <name type="scientific">Pseudooceanicola albus</name>
    <dbReference type="NCBI Taxonomy" id="2692189"/>
    <lineage>
        <taxon>Bacteria</taxon>
        <taxon>Pseudomonadati</taxon>
        <taxon>Pseudomonadota</taxon>
        <taxon>Alphaproteobacteria</taxon>
        <taxon>Rhodobacterales</taxon>
        <taxon>Paracoccaceae</taxon>
        <taxon>Pseudooceanicola</taxon>
    </lineage>
</organism>
<feature type="transmembrane region" description="Helical" evidence="5">
    <location>
        <begin position="116"/>
        <end position="134"/>
    </location>
</feature>
<dbReference type="Proteomes" id="UP000477911">
    <property type="component" value="Unassembled WGS sequence"/>
</dbReference>
<keyword evidence="3" id="KW-0804">Transcription</keyword>
<keyword evidence="5" id="KW-1133">Transmembrane helix</keyword>
<dbReference type="PANTHER" id="PTHR43280">
    <property type="entry name" value="ARAC-FAMILY TRANSCRIPTIONAL REGULATOR"/>
    <property type="match status" value="1"/>
</dbReference>
<dbReference type="Gene3D" id="1.10.10.60">
    <property type="entry name" value="Homeodomain-like"/>
    <property type="match status" value="1"/>
</dbReference>
<keyword evidence="2" id="KW-0238">DNA-binding</keyword>
<feature type="transmembrane region" description="Helical" evidence="5">
    <location>
        <begin position="89"/>
        <end position="110"/>
    </location>
</feature>
<dbReference type="InterPro" id="IPR018060">
    <property type="entry name" value="HTH_AraC"/>
</dbReference>
<reference evidence="7 8" key="1">
    <citation type="submission" date="2019-12" db="EMBL/GenBank/DDBJ databases">
        <authorList>
            <person name="Li M."/>
        </authorList>
    </citation>
    <scope>NUCLEOTIDE SEQUENCE [LARGE SCALE GENOMIC DNA]</scope>
    <source>
        <strain evidence="7 8">GBMRC 2024</strain>
    </source>
</reference>
<feature type="transmembrane region" description="Helical" evidence="5">
    <location>
        <begin position="59"/>
        <end position="77"/>
    </location>
</feature>
<dbReference type="RefSeq" id="WP_160896426.1">
    <property type="nucleotide sequence ID" value="NZ_WUMU01000026.1"/>
</dbReference>
<evidence type="ECO:0000313" key="8">
    <source>
        <dbReference type="Proteomes" id="UP000477911"/>
    </source>
</evidence>
<sequence>MLLFPLPFLTGFFLILVMIRLALSIGRSVPPLVLITAGFYALQSILLGIHWGFHSLPPILLASFSNVLPMLTWLTLNELSGRSGRGQQLAVLAAIVLVVGAVITCFQADLSHAVDVIEISVYALCGAHLLWLGWARKLEWNEMRPLDLALPTQRAFFLAGMLLLLSAGVDVMVAVDIRINDSRMSSAVVGYANLALLIILITLFFRFDGAGRDPAGDPAPLRASLPSHGQATMQQVATRPAPPPVPPSADLGPSPEEILDRLDAAMREDHLYRNESLSLSQIARHIKVPSRQVSGAVNSLRAMNVPQYVNTFRIHDACRMLEETETPVTEIVFAVGFTTKSNFNREFQRVTGLNPSGWRARSRSAPAPSPGGGRGAALLQAAPADHGA</sequence>
<feature type="domain" description="HTH araC/xylS-type" evidence="6">
    <location>
        <begin position="256"/>
        <end position="361"/>
    </location>
</feature>
<proteinExistence type="predicted"/>
<evidence type="ECO:0000256" key="4">
    <source>
        <dbReference type="SAM" id="MobiDB-lite"/>
    </source>
</evidence>
<feature type="transmembrane region" description="Helical" evidence="5">
    <location>
        <begin position="187"/>
        <end position="205"/>
    </location>
</feature>
<name>A0A6L7G896_9RHOB</name>
<dbReference type="Pfam" id="PF12833">
    <property type="entry name" value="HTH_18"/>
    <property type="match status" value="1"/>
</dbReference>
<feature type="compositionally biased region" description="Polar residues" evidence="4">
    <location>
        <begin position="227"/>
        <end position="237"/>
    </location>
</feature>
<dbReference type="InterPro" id="IPR009057">
    <property type="entry name" value="Homeodomain-like_sf"/>
</dbReference>
<comment type="caution">
    <text evidence="7">The sequence shown here is derived from an EMBL/GenBank/DDBJ whole genome shotgun (WGS) entry which is preliminary data.</text>
</comment>
<feature type="compositionally biased region" description="Low complexity" evidence="4">
    <location>
        <begin position="355"/>
        <end position="366"/>
    </location>
</feature>
<evidence type="ECO:0000256" key="5">
    <source>
        <dbReference type="SAM" id="Phobius"/>
    </source>
</evidence>
<dbReference type="PANTHER" id="PTHR43280:SF29">
    <property type="entry name" value="ARAC-FAMILY TRANSCRIPTIONAL REGULATOR"/>
    <property type="match status" value="1"/>
</dbReference>
<dbReference type="PROSITE" id="PS01124">
    <property type="entry name" value="HTH_ARAC_FAMILY_2"/>
    <property type="match status" value="1"/>
</dbReference>
<dbReference type="SUPFAM" id="SSF46689">
    <property type="entry name" value="Homeodomain-like"/>
    <property type="match status" value="1"/>
</dbReference>
<feature type="transmembrane region" description="Helical" evidence="5">
    <location>
        <begin position="6"/>
        <end position="25"/>
    </location>
</feature>
<dbReference type="AlphaFoldDB" id="A0A6L7G896"/>
<evidence type="ECO:0000259" key="6">
    <source>
        <dbReference type="PROSITE" id="PS01124"/>
    </source>
</evidence>
<feature type="region of interest" description="Disordered" evidence="4">
    <location>
        <begin position="354"/>
        <end position="388"/>
    </location>
</feature>
<dbReference type="EMBL" id="WUMU01000026">
    <property type="protein sequence ID" value="MXN20301.1"/>
    <property type="molecule type" value="Genomic_DNA"/>
</dbReference>
<evidence type="ECO:0000256" key="3">
    <source>
        <dbReference type="ARBA" id="ARBA00023163"/>
    </source>
</evidence>
<feature type="compositionally biased region" description="Low complexity" evidence="4">
    <location>
        <begin position="376"/>
        <end position="388"/>
    </location>
</feature>
<keyword evidence="1" id="KW-0805">Transcription regulation</keyword>
<gene>
    <name evidence="7" type="ORF">GR170_20890</name>
</gene>
<dbReference type="SMART" id="SM00342">
    <property type="entry name" value="HTH_ARAC"/>
    <property type="match status" value="1"/>
</dbReference>